<keyword evidence="4" id="KW-0560">Oxidoreductase</keyword>
<evidence type="ECO:0000256" key="2">
    <source>
        <dbReference type="ARBA" id="ARBA00022630"/>
    </source>
</evidence>
<feature type="domain" description="External alternative NADH-ubiquinone oxidoreductase-like C-terminal" evidence="6">
    <location>
        <begin position="71"/>
        <end position="128"/>
    </location>
</feature>
<protein>
    <recommendedName>
        <fullName evidence="6">External alternative NADH-ubiquinone oxidoreductase-like C-terminal domain-containing protein</fullName>
    </recommendedName>
</protein>
<dbReference type="PaxDb" id="44689-DDB0201952"/>
<evidence type="ECO:0000256" key="4">
    <source>
        <dbReference type="ARBA" id="ARBA00023002"/>
    </source>
</evidence>
<dbReference type="Gene3D" id="3.50.50.100">
    <property type="match status" value="1"/>
</dbReference>
<dbReference type="Pfam" id="PF22366">
    <property type="entry name" value="NDH2_C"/>
    <property type="match status" value="1"/>
</dbReference>
<dbReference type="EMBL" id="AAFI02000005">
    <property type="protein sequence ID" value="EAL72714.1"/>
    <property type="molecule type" value="Genomic_DNA"/>
</dbReference>
<dbReference type="GO" id="GO:0003954">
    <property type="term" value="F:NADH dehydrogenase activity"/>
    <property type="evidence" value="ECO:0007669"/>
    <property type="project" value="InterPro"/>
</dbReference>
<evidence type="ECO:0000256" key="3">
    <source>
        <dbReference type="ARBA" id="ARBA00022827"/>
    </source>
</evidence>
<sequence length="136" mass="15620">MNEYKYIDNNNNNKIQIVKFFLNFGDSTNVENKNYPPTAQVASQSAVYLAKEFNNLEKLNPNPPKPFAFKFLGLLAYTGKKSGILQTDFFDLSGFIGFITWRSAYLTRLGSLLSKIQVPFDWMRTLIFVVFLIITN</sequence>
<keyword evidence="8" id="KW-1185">Reference proteome</keyword>
<accession>Q55CD7</accession>
<comment type="caution">
    <text evidence="7">The sequence shown here is derived from an EMBL/GenBank/DDBJ whole genome shotgun (WGS) entry which is preliminary data.</text>
</comment>
<dbReference type="PANTHER" id="PTHR43706">
    <property type="entry name" value="NADH DEHYDROGENASE"/>
    <property type="match status" value="1"/>
</dbReference>
<keyword evidence="3" id="KW-0274">FAD</keyword>
<dbReference type="Proteomes" id="UP000002195">
    <property type="component" value="Unassembled WGS sequence"/>
</dbReference>
<dbReference type="RefSeq" id="XP_646544.1">
    <property type="nucleotide sequence ID" value="XM_641452.1"/>
</dbReference>
<dbReference type="STRING" id="44689.Q55CD7"/>
<evidence type="ECO:0000256" key="5">
    <source>
        <dbReference type="ARBA" id="ARBA00023027"/>
    </source>
</evidence>
<reference evidence="7 8" key="1">
    <citation type="journal article" date="2005" name="Nature">
        <title>The genome of the social amoeba Dictyostelium discoideum.</title>
        <authorList>
            <consortium name="The Dictyostelium discoideum Sequencing Consortium"/>
            <person name="Eichinger L."/>
            <person name="Pachebat J.A."/>
            <person name="Glockner G."/>
            <person name="Rajandream M.A."/>
            <person name="Sucgang R."/>
            <person name="Berriman M."/>
            <person name="Song J."/>
            <person name="Olsen R."/>
            <person name="Szafranski K."/>
            <person name="Xu Q."/>
            <person name="Tunggal B."/>
            <person name="Kummerfeld S."/>
            <person name="Madera M."/>
            <person name="Konfortov B.A."/>
            <person name="Rivero F."/>
            <person name="Bankier A.T."/>
            <person name="Lehmann R."/>
            <person name="Hamlin N."/>
            <person name="Davies R."/>
            <person name="Gaudet P."/>
            <person name="Fey P."/>
            <person name="Pilcher K."/>
            <person name="Chen G."/>
            <person name="Saunders D."/>
            <person name="Sodergren E."/>
            <person name="Davis P."/>
            <person name="Kerhornou A."/>
            <person name="Nie X."/>
            <person name="Hall N."/>
            <person name="Anjard C."/>
            <person name="Hemphill L."/>
            <person name="Bason N."/>
            <person name="Farbrother P."/>
            <person name="Desany B."/>
            <person name="Just E."/>
            <person name="Morio T."/>
            <person name="Rost R."/>
            <person name="Churcher C."/>
            <person name="Cooper J."/>
            <person name="Haydock S."/>
            <person name="van Driessche N."/>
            <person name="Cronin A."/>
            <person name="Goodhead I."/>
            <person name="Muzny D."/>
            <person name="Mourier T."/>
            <person name="Pain A."/>
            <person name="Lu M."/>
            <person name="Harper D."/>
            <person name="Lindsay R."/>
            <person name="Hauser H."/>
            <person name="James K."/>
            <person name="Quiles M."/>
            <person name="Madan Babu M."/>
            <person name="Saito T."/>
            <person name="Buchrieser C."/>
            <person name="Wardroper A."/>
            <person name="Felder M."/>
            <person name="Thangavelu M."/>
            <person name="Johnson D."/>
            <person name="Knights A."/>
            <person name="Loulseged H."/>
            <person name="Mungall K."/>
            <person name="Oliver K."/>
            <person name="Price C."/>
            <person name="Quail M.A."/>
            <person name="Urushihara H."/>
            <person name="Hernandez J."/>
            <person name="Rabbinowitsch E."/>
            <person name="Steffen D."/>
            <person name="Sanders M."/>
            <person name="Ma J."/>
            <person name="Kohara Y."/>
            <person name="Sharp S."/>
            <person name="Simmonds M."/>
            <person name="Spiegler S."/>
            <person name="Tivey A."/>
            <person name="Sugano S."/>
            <person name="White B."/>
            <person name="Walker D."/>
            <person name="Woodward J."/>
            <person name="Winckler T."/>
            <person name="Tanaka Y."/>
            <person name="Shaulsky G."/>
            <person name="Schleicher M."/>
            <person name="Weinstock G."/>
            <person name="Rosenthal A."/>
            <person name="Cox E.C."/>
            <person name="Chisholm R.L."/>
            <person name="Gibbs R."/>
            <person name="Loomis W.F."/>
            <person name="Platzer M."/>
            <person name="Kay R.R."/>
            <person name="Williams J."/>
            <person name="Dear P.H."/>
            <person name="Noegel A.A."/>
            <person name="Barrell B."/>
            <person name="Kuspa A."/>
        </authorList>
    </citation>
    <scope>NUCLEOTIDE SEQUENCE [LARGE SCALE GENOMIC DNA]</scope>
    <source>
        <strain evidence="7 8">AX4</strain>
    </source>
</reference>
<dbReference type="InterPro" id="IPR045024">
    <property type="entry name" value="NDH-2"/>
</dbReference>
<dbReference type="HOGENOM" id="CLU_1879285_0_0_1"/>
<gene>
    <name evidence="7" type="ORF">DDB_G0270728</name>
</gene>
<dbReference type="KEGG" id="ddi:DDB_G0270728"/>
<organism evidence="7 8">
    <name type="scientific">Dictyostelium discoideum</name>
    <name type="common">Social amoeba</name>
    <dbReference type="NCBI Taxonomy" id="44689"/>
    <lineage>
        <taxon>Eukaryota</taxon>
        <taxon>Amoebozoa</taxon>
        <taxon>Evosea</taxon>
        <taxon>Eumycetozoa</taxon>
        <taxon>Dictyostelia</taxon>
        <taxon>Dictyosteliales</taxon>
        <taxon>Dictyosteliaceae</taxon>
        <taxon>Dictyostelium</taxon>
    </lineage>
</organism>
<keyword evidence="2" id="KW-0285">Flavoprotein</keyword>
<dbReference type="SMR" id="Q55CD7"/>
<evidence type="ECO:0000313" key="8">
    <source>
        <dbReference type="Proteomes" id="UP000002195"/>
    </source>
</evidence>
<dbReference type="eggNOG" id="KOG2495">
    <property type="taxonomic scope" value="Eukaryota"/>
</dbReference>
<dbReference type="AlphaFoldDB" id="Q55CD7"/>
<dbReference type="InParanoid" id="Q55CD7"/>
<dbReference type="GeneID" id="8617510"/>
<dbReference type="VEuPathDB" id="AmoebaDB:DDB_G0270728"/>
<proteinExistence type="inferred from homology"/>
<dbReference type="PANTHER" id="PTHR43706:SF13">
    <property type="entry name" value="NADH DEHYDROGENASE-RELATED"/>
    <property type="match status" value="1"/>
</dbReference>
<evidence type="ECO:0000313" key="7">
    <source>
        <dbReference type="EMBL" id="EAL72714.1"/>
    </source>
</evidence>
<name>Q55CD7_DICDI</name>
<evidence type="ECO:0000256" key="1">
    <source>
        <dbReference type="ARBA" id="ARBA00005272"/>
    </source>
</evidence>
<keyword evidence="5" id="KW-0520">NAD</keyword>
<dbReference type="InterPro" id="IPR054585">
    <property type="entry name" value="NDH2-like_C"/>
</dbReference>
<evidence type="ECO:0000259" key="6">
    <source>
        <dbReference type="Pfam" id="PF22366"/>
    </source>
</evidence>
<comment type="similarity">
    <text evidence="1">Belongs to the NADH dehydrogenase family.</text>
</comment>